<evidence type="ECO:0000256" key="1">
    <source>
        <dbReference type="SAM" id="MobiDB-lite"/>
    </source>
</evidence>
<protein>
    <submittedName>
        <fullName evidence="2">Uncharacterized protein</fullName>
    </submittedName>
</protein>
<evidence type="ECO:0000313" key="3">
    <source>
        <dbReference type="Proteomes" id="UP000092600"/>
    </source>
</evidence>
<accession>A0A199W839</accession>
<proteinExistence type="predicted"/>
<evidence type="ECO:0000313" key="2">
    <source>
        <dbReference type="EMBL" id="OAY85406.1"/>
    </source>
</evidence>
<comment type="caution">
    <text evidence="2">The sequence shown here is derived from an EMBL/GenBank/DDBJ whole genome shotgun (WGS) entry which is preliminary data.</text>
</comment>
<dbReference type="Proteomes" id="UP000092600">
    <property type="component" value="Unassembled WGS sequence"/>
</dbReference>
<name>A0A199W839_ANACO</name>
<reference evidence="2 3" key="1">
    <citation type="journal article" date="2016" name="DNA Res.">
        <title>The draft genome of MD-2 pineapple using hybrid error correction of long reads.</title>
        <authorList>
            <person name="Redwan R.M."/>
            <person name="Saidin A."/>
            <person name="Kumar S.V."/>
        </authorList>
    </citation>
    <scope>NUCLEOTIDE SEQUENCE [LARGE SCALE GENOMIC DNA]</scope>
    <source>
        <strain evidence="3">cv. MD2</strain>
        <tissue evidence="2">Leaf</tissue>
    </source>
</reference>
<gene>
    <name evidence="2" type="ORF">ACMD2_13927</name>
</gene>
<organism evidence="2 3">
    <name type="scientific">Ananas comosus</name>
    <name type="common">Pineapple</name>
    <name type="synonym">Ananas ananas</name>
    <dbReference type="NCBI Taxonomy" id="4615"/>
    <lineage>
        <taxon>Eukaryota</taxon>
        <taxon>Viridiplantae</taxon>
        <taxon>Streptophyta</taxon>
        <taxon>Embryophyta</taxon>
        <taxon>Tracheophyta</taxon>
        <taxon>Spermatophyta</taxon>
        <taxon>Magnoliopsida</taxon>
        <taxon>Liliopsida</taxon>
        <taxon>Poales</taxon>
        <taxon>Bromeliaceae</taxon>
        <taxon>Bromelioideae</taxon>
        <taxon>Ananas</taxon>
    </lineage>
</organism>
<sequence length="144" mass="15400">MAFHSNSHTKLLTKYSRCSIASPYPGHILLPAPKGIILISLLPVMSTASPSPPSRNLSGRNSMGSSQTFPSHPISATIKFTSAPFGTQYSPSIILAVTVCGNTKCAGGCLRNPSRITAFRAGIDQVRSKNFWKTFEYAIVGQNA</sequence>
<dbReference type="AlphaFoldDB" id="A0A199W839"/>
<feature type="region of interest" description="Disordered" evidence="1">
    <location>
        <begin position="50"/>
        <end position="69"/>
    </location>
</feature>
<dbReference type="EMBL" id="LSRQ01000099">
    <property type="protein sequence ID" value="OAY85406.1"/>
    <property type="molecule type" value="Genomic_DNA"/>
</dbReference>
<dbReference type="Gramene" id="Aco018650.1.mrna1">
    <property type="protein sequence ID" value="Aco018650.1.mrna1"/>
    <property type="gene ID" value="Aco018650.1.path1"/>
</dbReference>